<sequence>MNPSGTISVESTAVRASIRLSRVMGRLRVVWEGPPTEGWPGCGGVLRNRVSGQAAGARDWAVV</sequence>
<name>A0A1Y2NNY4_STRFR</name>
<gene>
    <name evidence="1" type="ORF">BG846_05191</name>
</gene>
<dbReference type="AlphaFoldDB" id="A0A1Y2NNY4"/>
<reference evidence="1 2" key="1">
    <citation type="submission" date="2016-09" db="EMBL/GenBank/DDBJ databases">
        <title>Streptomyces fradiae DSM40063, a candidate organism with high potential of specific P450 cytochromes.</title>
        <authorList>
            <person name="Grumaz C."/>
            <person name="Vainshtein Y."/>
            <person name="Kirstahler P."/>
            <person name="Sohn K."/>
        </authorList>
    </citation>
    <scope>NUCLEOTIDE SEQUENCE [LARGE SCALE GENOMIC DNA]</scope>
    <source>
        <strain evidence="1 2">DSM 40063</strain>
    </source>
</reference>
<evidence type="ECO:0000313" key="1">
    <source>
        <dbReference type="EMBL" id="OSY49213.1"/>
    </source>
</evidence>
<evidence type="ECO:0000313" key="2">
    <source>
        <dbReference type="Proteomes" id="UP000194318"/>
    </source>
</evidence>
<comment type="caution">
    <text evidence="1">The sequence shown here is derived from an EMBL/GenBank/DDBJ whole genome shotgun (WGS) entry which is preliminary data.</text>
</comment>
<protein>
    <submittedName>
        <fullName evidence="1">Uncharacterized protein</fullName>
    </submittedName>
</protein>
<dbReference type="EMBL" id="MIFZ01000331">
    <property type="protein sequence ID" value="OSY49213.1"/>
    <property type="molecule type" value="Genomic_DNA"/>
</dbReference>
<proteinExistence type="predicted"/>
<organism evidence="1 2">
    <name type="scientific">Streptomyces fradiae ATCC 10745 = DSM 40063</name>
    <dbReference type="NCBI Taxonomy" id="1319510"/>
    <lineage>
        <taxon>Bacteria</taxon>
        <taxon>Bacillati</taxon>
        <taxon>Actinomycetota</taxon>
        <taxon>Actinomycetes</taxon>
        <taxon>Kitasatosporales</taxon>
        <taxon>Streptomycetaceae</taxon>
        <taxon>Streptomyces</taxon>
    </lineage>
</organism>
<dbReference type="Proteomes" id="UP000194318">
    <property type="component" value="Unassembled WGS sequence"/>
</dbReference>
<accession>A0A1Y2NNY4</accession>